<dbReference type="OrthoDB" id="67158at2"/>
<gene>
    <name evidence="2" type="ORF">CLV54_0616</name>
</gene>
<evidence type="ECO:0000313" key="2">
    <source>
        <dbReference type="EMBL" id="PJJ65583.1"/>
    </source>
</evidence>
<feature type="region of interest" description="Disordered" evidence="1">
    <location>
        <begin position="1"/>
        <end position="28"/>
    </location>
</feature>
<organism evidence="2 3">
    <name type="scientific">Compostimonas suwonensis</name>
    <dbReference type="NCBI Taxonomy" id="1048394"/>
    <lineage>
        <taxon>Bacteria</taxon>
        <taxon>Bacillati</taxon>
        <taxon>Actinomycetota</taxon>
        <taxon>Actinomycetes</taxon>
        <taxon>Micrococcales</taxon>
        <taxon>Microbacteriaceae</taxon>
        <taxon>Compostimonas</taxon>
    </lineage>
</organism>
<name>A0A2M9C4X6_9MICO</name>
<accession>A0A2M9C4X6</accession>
<keyword evidence="3" id="KW-1185">Reference proteome</keyword>
<protein>
    <submittedName>
        <fullName evidence="2">Uncharacterized protein</fullName>
    </submittedName>
</protein>
<dbReference type="Gene3D" id="1.10.287.160">
    <property type="entry name" value="HR1 repeat"/>
    <property type="match status" value="1"/>
</dbReference>
<proteinExistence type="predicted"/>
<dbReference type="AlphaFoldDB" id="A0A2M9C4X6"/>
<sequence length="92" mass="10132">MASTGDSAECVRSTVSTSPSRRLPDDPWSRVVTSSSPVYVMLAVLAESALPAIDDPESPAAARVTEMARFYRFLEVRLPELMAEWETIRTAE</sequence>
<feature type="compositionally biased region" description="Low complexity" evidence="1">
    <location>
        <begin position="11"/>
        <end position="21"/>
    </location>
</feature>
<dbReference type="Proteomes" id="UP000230161">
    <property type="component" value="Unassembled WGS sequence"/>
</dbReference>
<evidence type="ECO:0000313" key="3">
    <source>
        <dbReference type="Proteomes" id="UP000230161"/>
    </source>
</evidence>
<evidence type="ECO:0000256" key="1">
    <source>
        <dbReference type="SAM" id="MobiDB-lite"/>
    </source>
</evidence>
<reference evidence="2 3" key="1">
    <citation type="submission" date="2017-11" db="EMBL/GenBank/DDBJ databases">
        <title>Genomic Encyclopedia of Archaeal and Bacterial Type Strains, Phase II (KMG-II): From Individual Species to Whole Genera.</title>
        <authorList>
            <person name="Goeker M."/>
        </authorList>
    </citation>
    <scope>NUCLEOTIDE SEQUENCE [LARGE SCALE GENOMIC DNA]</scope>
    <source>
        <strain evidence="2 3">DSM 25625</strain>
    </source>
</reference>
<dbReference type="RefSeq" id="WP_100343456.1">
    <property type="nucleotide sequence ID" value="NZ_PGFB01000001.1"/>
</dbReference>
<dbReference type="EMBL" id="PGFB01000001">
    <property type="protein sequence ID" value="PJJ65583.1"/>
    <property type="molecule type" value="Genomic_DNA"/>
</dbReference>
<comment type="caution">
    <text evidence="2">The sequence shown here is derived from an EMBL/GenBank/DDBJ whole genome shotgun (WGS) entry which is preliminary data.</text>
</comment>